<dbReference type="InterPro" id="IPR055180">
    <property type="entry name" value="HsdR_RecA-like_helicase_dom_2"/>
</dbReference>
<dbReference type="CDD" id="cd22332">
    <property type="entry name" value="HsdR_N"/>
    <property type="match status" value="1"/>
</dbReference>
<reference evidence="12" key="1">
    <citation type="journal article" date="2022" name="Nat. Microbiol.">
        <title>Unique mobile elements and scalable gene flow at the prokaryote-eukaryote boundary revealed by circularized Asgard archaea genomes.</title>
        <authorList>
            <person name="Wu F."/>
            <person name="Speth D.R."/>
            <person name="Philosof A."/>
            <person name="Cremiere A."/>
            <person name="Narayanan A."/>
            <person name="Barco R.A."/>
            <person name="Connon S.A."/>
            <person name="Amend J.P."/>
            <person name="Antoshechkin I.A."/>
            <person name="Orphan V.J."/>
        </authorList>
    </citation>
    <scope>NUCLEOTIDE SEQUENCE</scope>
    <source>
        <strain evidence="12">PM71</strain>
    </source>
</reference>
<dbReference type="Proteomes" id="UP001201020">
    <property type="component" value="Chromosome"/>
</dbReference>
<dbReference type="GO" id="GO:0005524">
    <property type="term" value="F:ATP binding"/>
    <property type="evidence" value="ECO:0007669"/>
    <property type="project" value="UniProtKB-KW"/>
</dbReference>
<dbReference type="PANTHER" id="PTHR30195">
    <property type="entry name" value="TYPE I SITE-SPECIFIC DEOXYRIBONUCLEASE PROTEIN SUBUNIT M AND R"/>
    <property type="match status" value="1"/>
</dbReference>
<dbReference type="REBASE" id="963555">
    <property type="entry name" value="HauPM71ORF2290P"/>
</dbReference>
<keyword evidence="7 12" id="KW-0255">Endonuclease</keyword>
<evidence type="ECO:0000256" key="5">
    <source>
        <dbReference type="ARBA" id="ARBA00022741"/>
    </source>
</evidence>
<sequence length="1049" mass="120302">MKITEKELEEASMEILRELGYDTKFGPDIAPTGNNPERLSYSEIILKDRLKSALHKLNPDKPKEVLEDVLQKLNRIDSPDLLTNNRSFHRMLVDGVEVSYYHDGRVKGDIVRVIDFENPENNDFLAVNQFTVIEGVGSDKHNHRPDIVLFVNGIPLVVIELKNPSKEETTTRDAYNQIQTYKKEIPSLFRTNELIVISDGYESKAGSLSANWERFTPWRTIEGEILADQSILSLEVLFRGILEPSRFLDYIRFFITFEDDGRTIVKKSAAYHQYHAVNRAIKETLRATGSDGDQKIGVVWHTQGSGKSLTMLFYTAKLIQLLNNPTVVVITDRNDLDDQLFTTFTLSRDLLRQTSIQATARRYNPKNHEATKDNIEDLLKTTGGGVIFTTIQKFLPEENAQYPLLSERRNIIVIADEAHRSHYSFGKKLSEKGSLKEGFAAYIRQALPNASFIAFTATPVELVDRNTIHVFGNYISIYDISQAIRDKTTVPIYYESRLVKIKFNEELKGQIDEEFDEITEDEEEYAREKLKSKWSRVERLVSDPDRLREVAEDIVNHFEKRLEIIDGKGMIVCMSRRICALLYNEIIKLRPEWHSNDDQKGFIKVVISGSAADDQLLRSHIRPKRKRKIIENRMKDPEDELKLVIVRDMWLTGFNVPSMHTMYVDKPMQGHNLMQAIARVNRVYKDKPGGLIVDYIGIGYFLKQALSRYSNVESREQTAIPQEKAVELMKTYYEIVSDMFYNFDYSLFKTGSALQRLQLLPAAMEHILNLPNETPESAKKRFLDNLSALNKAFSLAIPHEEALAIRDDLAFFQAVRAGFVKATTPSKERKERVDYAIRQLISRAVISEDVIDIFSAAGLDKPEISILSDKFLEEVRGLKQKNLAVEVLNKLLKDQIRSRAKKNLVQSRSFEELLQKSINKYINRTIASAAILEELIQLAKDMQKAFKKGEELGLNDDEVAFYDALATNESAVREMGDETLKKIAKELVAKVRNSATIDFTVRKSVQARMRIEIRKLLRKYKYPPDQTPNAIKLIMEQAQLFGEEWATAV</sequence>
<dbReference type="SMART" id="SM00487">
    <property type="entry name" value="DEXDc"/>
    <property type="match status" value="1"/>
</dbReference>
<evidence type="ECO:0000256" key="6">
    <source>
        <dbReference type="ARBA" id="ARBA00022747"/>
    </source>
</evidence>
<name>A0A9Y1BLZ0_9ARCH</name>
<evidence type="ECO:0000256" key="4">
    <source>
        <dbReference type="ARBA" id="ARBA00022722"/>
    </source>
</evidence>
<dbReference type="CDD" id="cd18800">
    <property type="entry name" value="SF2_C_EcoR124I-like"/>
    <property type="match status" value="1"/>
</dbReference>
<dbReference type="CDD" id="cd18030">
    <property type="entry name" value="DEXHc_RE_I_HsdR"/>
    <property type="match status" value="1"/>
</dbReference>
<keyword evidence="6" id="KW-0680">Restriction system</keyword>
<dbReference type="InterPro" id="IPR051268">
    <property type="entry name" value="Type-I_R_enzyme_R_subunit"/>
</dbReference>
<dbReference type="AlphaFoldDB" id="A0A9Y1BLZ0"/>
<dbReference type="InterPro" id="IPR007409">
    <property type="entry name" value="Restrct_endonuc_type1_HsdR_N"/>
</dbReference>
<dbReference type="SUPFAM" id="SSF52540">
    <property type="entry name" value="P-loop containing nucleoside triphosphate hydrolases"/>
    <property type="match status" value="2"/>
</dbReference>
<dbReference type="GO" id="GO:0120545">
    <property type="term" value="F:nucleic acid conformation isomerase activity"/>
    <property type="evidence" value="ECO:0007669"/>
    <property type="project" value="UniProtKB-ARBA"/>
</dbReference>
<keyword evidence="10" id="KW-0238">DNA-binding</keyword>
<evidence type="ECO:0000259" key="11">
    <source>
        <dbReference type="PROSITE" id="PS51192"/>
    </source>
</evidence>
<dbReference type="EC" id="3.1.21.3" evidence="3"/>
<feature type="domain" description="Helicase ATP-binding" evidence="11">
    <location>
        <begin position="288"/>
        <end position="477"/>
    </location>
</feature>
<evidence type="ECO:0000256" key="10">
    <source>
        <dbReference type="ARBA" id="ARBA00023125"/>
    </source>
</evidence>
<dbReference type="InterPro" id="IPR004473">
    <property type="entry name" value="Restrct_endonuc_typeI_HsdR"/>
</dbReference>
<dbReference type="Pfam" id="PF04313">
    <property type="entry name" value="HSDR_N"/>
    <property type="match status" value="1"/>
</dbReference>
<dbReference type="Pfam" id="PF18766">
    <property type="entry name" value="SWI2_SNF2"/>
    <property type="match status" value="1"/>
</dbReference>
<dbReference type="InterPro" id="IPR040980">
    <property type="entry name" value="SWI2_SNF2"/>
</dbReference>
<evidence type="ECO:0000256" key="8">
    <source>
        <dbReference type="ARBA" id="ARBA00022801"/>
    </source>
</evidence>
<dbReference type="Gene3D" id="3.90.1570.50">
    <property type="match status" value="1"/>
</dbReference>
<dbReference type="Gene3D" id="3.40.50.300">
    <property type="entry name" value="P-loop containing nucleotide triphosphate hydrolases"/>
    <property type="match status" value="3"/>
</dbReference>
<evidence type="ECO:0000256" key="3">
    <source>
        <dbReference type="ARBA" id="ARBA00012654"/>
    </source>
</evidence>
<evidence type="ECO:0000256" key="2">
    <source>
        <dbReference type="ARBA" id="ARBA00008598"/>
    </source>
</evidence>
<protein>
    <recommendedName>
        <fullName evidence="3">type I site-specific deoxyribonuclease</fullName>
        <ecNumber evidence="3">3.1.21.3</ecNumber>
    </recommendedName>
</protein>
<gene>
    <name evidence="12" type="ORF">K9W45_02290</name>
</gene>
<evidence type="ECO:0000256" key="7">
    <source>
        <dbReference type="ARBA" id="ARBA00022759"/>
    </source>
</evidence>
<evidence type="ECO:0000256" key="9">
    <source>
        <dbReference type="ARBA" id="ARBA00022840"/>
    </source>
</evidence>
<accession>A0A9Y1BLZ0</accession>
<keyword evidence="4" id="KW-0540">Nuclease</keyword>
<dbReference type="InterPro" id="IPR014001">
    <property type="entry name" value="Helicase_ATP-bd"/>
</dbReference>
<dbReference type="PANTHER" id="PTHR30195:SF15">
    <property type="entry name" value="TYPE I RESTRICTION ENZYME HINDI ENDONUCLEASE SUBUNIT"/>
    <property type="match status" value="1"/>
</dbReference>
<dbReference type="Pfam" id="PF22679">
    <property type="entry name" value="T1R_D3-like"/>
    <property type="match status" value="1"/>
</dbReference>
<dbReference type="GO" id="GO:0003677">
    <property type="term" value="F:DNA binding"/>
    <property type="evidence" value="ECO:0007669"/>
    <property type="project" value="UniProtKB-KW"/>
</dbReference>
<keyword evidence="8" id="KW-0378">Hydrolase</keyword>
<keyword evidence="5" id="KW-0547">Nucleotide-binding</keyword>
<dbReference type="GO" id="GO:0009307">
    <property type="term" value="P:DNA restriction-modification system"/>
    <property type="evidence" value="ECO:0007669"/>
    <property type="project" value="UniProtKB-KW"/>
</dbReference>
<dbReference type="Pfam" id="PF11867">
    <property type="entry name" value="T1RH-like_C"/>
    <property type="match status" value="1"/>
</dbReference>
<evidence type="ECO:0000256" key="1">
    <source>
        <dbReference type="ARBA" id="ARBA00000851"/>
    </source>
</evidence>
<dbReference type="EMBL" id="CP084166">
    <property type="protein sequence ID" value="UJG41301.1"/>
    <property type="molecule type" value="Genomic_DNA"/>
</dbReference>
<comment type="similarity">
    <text evidence="2">Belongs to the HsdR family.</text>
</comment>
<dbReference type="InterPro" id="IPR021810">
    <property type="entry name" value="T1RH-like_C"/>
</dbReference>
<organism evidence="12">
    <name type="scientific">Candidatus Heimdallarchaeum aukensis</name>
    <dbReference type="NCBI Taxonomy" id="2876573"/>
    <lineage>
        <taxon>Archaea</taxon>
        <taxon>Promethearchaeati</taxon>
        <taxon>Candidatus Heimdallarchaeota</taxon>
        <taxon>Candidatus Heimdallarchaeia (ex Rinke et al. 2021) (nom. nud.)</taxon>
        <taxon>Candidatus Heimdallarchaeales</taxon>
        <taxon>Candidatus Heimdallarchaeaceae</taxon>
        <taxon>Candidatus Heimdallarchaeum</taxon>
    </lineage>
</organism>
<dbReference type="NCBIfam" id="TIGR00348">
    <property type="entry name" value="hsdR"/>
    <property type="match status" value="1"/>
</dbReference>
<comment type="catalytic activity">
    <reaction evidence="1">
        <text>Endonucleolytic cleavage of DNA to give random double-stranded fragments with terminal 5'-phosphates, ATP is simultaneously hydrolyzed.</text>
        <dbReference type="EC" id="3.1.21.3"/>
    </reaction>
</comment>
<keyword evidence="9" id="KW-0067">ATP-binding</keyword>
<dbReference type="InterPro" id="IPR027417">
    <property type="entry name" value="P-loop_NTPase"/>
</dbReference>
<evidence type="ECO:0000313" key="12">
    <source>
        <dbReference type="EMBL" id="UJG41301.1"/>
    </source>
</evidence>
<dbReference type="PROSITE" id="PS51192">
    <property type="entry name" value="HELICASE_ATP_BIND_1"/>
    <property type="match status" value="1"/>
</dbReference>
<dbReference type="GO" id="GO:0009035">
    <property type="term" value="F:type I site-specific deoxyribonuclease activity"/>
    <property type="evidence" value="ECO:0007669"/>
    <property type="project" value="UniProtKB-EC"/>
</dbReference>
<proteinExistence type="inferred from homology"/>